<proteinExistence type="predicted"/>
<dbReference type="InterPro" id="IPR052159">
    <property type="entry name" value="Competence_DNA_uptake"/>
</dbReference>
<organism evidence="8">
    <name type="scientific">marine sediment metagenome</name>
    <dbReference type="NCBI Taxonomy" id="412755"/>
    <lineage>
        <taxon>unclassified sequences</taxon>
        <taxon>metagenomes</taxon>
        <taxon>ecological metagenomes</taxon>
    </lineage>
</organism>
<feature type="non-terminal residue" evidence="8">
    <location>
        <position position="265"/>
    </location>
</feature>
<evidence type="ECO:0000256" key="4">
    <source>
        <dbReference type="ARBA" id="ARBA00022989"/>
    </source>
</evidence>
<dbReference type="PANTHER" id="PTHR30619">
    <property type="entry name" value="DNA INTERNALIZATION/COMPETENCE PROTEIN COMEC/REC2"/>
    <property type="match status" value="1"/>
</dbReference>
<feature type="transmembrane region" description="Helical" evidence="6">
    <location>
        <begin position="226"/>
        <end position="243"/>
    </location>
</feature>
<evidence type="ECO:0000256" key="6">
    <source>
        <dbReference type="SAM" id="Phobius"/>
    </source>
</evidence>
<dbReference type="EMBL" id="BARS01028395">
    <property type="protein sequence ID" value="GAG07990.1"/>
    <property type="molecule type" value="Genomic_DNA"/>
</dbReference>
<keyword evidence="2" id="KW-1003">Cell membrane</keyword>
<dbReference type="InterPro" id="IPR004477">
    <property type="entry name" value="ComEC_N"/>
</dbReference>
<feature type="transmembrane region" description="Helical" evidence="6">
    <location>
        <begin position="16"/>
        <end position="33"/>
    </location>
</feature>
<dbReference type="GO" id="GO:0005886">
    <property type="term" value="C:plasma membrane"/>
    <property type="evidence" value="ECO:0007669"/>
    <property type="project" value="UniProtKB-SubCell"/>
</dbReference>
<evidence type="ECO:0000256" key="3">
    <source>
        <dbReference type="ARBA" id="ARBA00022692"/>
    </source>
</evidence>
<feature type="non-terminal residue" evidence="8">
    <location>
        <position position="1"/>
    </location>
</feature>
<keyword evidence="3 6" id="KW-0812">Transmembrane</keyword>
<evidence type="ECO:0000259" key="7">
    <source>
        <dbReference type="Pfam" id="PF03772"/>
    </source>
</evidence>
<comment type="caution">
    <text evidence="8">The sequence shown here is derived from an EMBL/GenBank/DDBJ whole genome shotgun (WGS) entry which is preliminary data.</text>
</comment>
<gene>
    <name evidence="8" type="ORF">S01H1_44515</name>
</gene>
<feature type="transmembrane region" description="Helical" evidence="6">
    <location>
        <begin position="160"/>
        <end position="182"/>
    </location>
</feature>
<accession>X0UQQ5</accession>
<keyword evidence="4 6" id="KW-1133">Transmembrane helix</keyword>
<sequence>VLAVCAYAVIAEPRPPILRATVMALLFCGSLLLGRSRARLNWISAAAVVLLVCDPTAVFDVGFQLSFVAVVGVSYVTPALLRAAAAVRMVAEGTMHGRPFAPINPKIAADAVPRMYMLRRLRHAVWWFAASLFAVSVGAWLAGVPIVATHFNRVQPWGPVSSVVVFPLMYFVMVLGFVKIALMGISPTLGGVVAALLSAVDGLLIRVVEIFASLPGASPAIPAPPWWLVLFHYMFLLSLVWRFRSRPYEPQQDSRPLDRSAPALR</sequence>
<dbReference type="Pfam" id="PF03772">
    <property type="entry name" value="Competence"/>
    <property type="match status" value="1"/>
</dbReference>
<evidence type="ECO:0000256" key="5">
    <source>
        <dbReference type="ARBA" id="ARBA00023136"/>
    </source>
</evidence>
<feature type="transmembrane region" description="Helical" evidence="6">
    <location>
        <begin position="124"/>
        <end position="148"/>
    </location>
</feature>
<evidence type="ECO:0000256" key="2">
    <source>
        <dbReference type="ARBA" id="ARBA00022475"/>
    </source>
</evidence>
<feature type="transmembrane region" description="Helical" evidence="6">
    <location>
        <begin position="40"/>
        <end position="59"/>
    </location>
</feature>
<dbReference type="AlphaFoldDB" id="X0UQQ5"/>
<feature type="transmembrane region" description="Helical" evidence="6">
    <location>
        <begin position="189"/>
        <end position="214"/>
    </location>
</feature>
<protein>
    <recommendedName>
        <fullName evidence="7">ComEC/Rec2-related protein domain-containing protein</fullName>
    </recommendedName>
</protein>
<comment type="subcellular location">
    <subcellularLocation>
        <location evidence="1">Cell membrane</location>
        <topology evidence="1">Multi-pass membrane protein</topology>
    </subcellularLocation>
</comment>
<reference evidence="8" key="1">
    <citation type="journal article" date="2014" name="Front. Microbiol.">
        <title>High frequency of phylogenetically diverse reductive dehalogenase-homologous genes in deep subseafloor sedimentary metagenomes.</title>
        <authorList>
            <person name="Kawai M."/>
            <person name="Futagami T."/>
            <person name="Toyoda A."/>
            <person name="Takaki Y."/>
            <person name="Nishi S."/>
            <person name="Hori S."/>
            <person name="Arai W."/>
            <person name="Tsubouchi T."/>
            <person name="Morono Y."/>
            <person name="Uchiyama I."/>
            <person name="Ito T."/>
            <person name="Fujiyama A."/>
            <person name="Inagaki F."/>
            <person name="Takami H."/>
        </authorList>
    </citation>
    <scope>NUCLEOTIDE SEQUENCE</scope>
    <source>
        <strain evidence="8">Expedition CK06-06</strain>
    </source>
</reference>
<feature type="domain" description="ComEC/Rec2-related protein" evidence="7">
    <location>
        <begin position="2"/>
        <end position="243"/>
    </location>
</feature>
<keyword evidence="5 6" id="KW-0472">Membrane</keyword>
<feature type="transmembrane region" description="Helical" evidence="6">
    <location>
        <begin position="65"/>
        <end position="85"/>
    </location>
</feature>
<dbReference type="PANTHER" id="PTHR30619:SF1">
    <property type="entry name" value="RECOMBINATION PROTEIN 2"/>
    <property type="match status" value="1"/>
</dbReference>
<evidence type="ECO:0000256" key="1">
    <source>
        <dbReference type="ARBA" id="ARBA00004651"/>
    </source>
</evidence>
<evidence type="ECO:0000313" key="8">
    <source>
        <dbReference type="EMBL" id="GAG07990.1"/>
    </source>
</evidence>
<name>X0UQQ5_9ZZZZ</name>